<reference evidence="3 4" key="3">
    <citation type="journal article" date="2013" name="Rice">
        <title>Improvement of the Oryza sativa Nipponbare reference genome using next generation sequence and optical map data.</title>
        <authorList>
            <person name="Kawahara Y."/>
            <person name="de la Bastide M."/>
            <person name="Hamilton J.P."/>
            <person name="Kanamori H."/>
            <person name="McCombie W.R."/>
            <person name="Ouyang S."/>
            <person name="Schwartz D.C."/>
            <person name="Tanaka T."/>
            <person name="Wu J."/>
            <person name="Zhou S."/>
            <person name="Childs K.L."/>
            <person name="Davidson R.M."/>
            <person name="Lin H."/>
            <person name="Quesada-Ocampo L."/>
            <person name="Vaillancourt B."/>
            <person name="Sakai H."/>
            <person name="Lee S.S."/>
            <person name="Kim J."/>
            <person name="Numa H."/>
            <person name="Itoh T."/>
            <person name="Buell C.R."/>
            <person name="Matsumoto T."/>
        </authorList>
    </citation>
    <scope>NUCLEOTIDE SEQUENCE [LARGE SCALE GENOMIC DNA]</scope>
    <source>
        <strain evidence="4">cv. Nipponbare</strain>
    </source>
</reference>
<dbReference type="GO" id="GO:0005634">
    <property type="term" value="C:nucleus"/>
    <property type="evidence" value="ECO:0000318"/>
    <property type="project" value="GO_Central"/>
</dbReference>
<evidence type="ECO:0000313" key="4">
    <source>
        <dbReference type="Proteomes" id="UP000059680"/>
    </source>
</evidence>
<reference evidence="3 4" key="2">
    <citation type="journal article" date="2013" name="Plant Cell Physiol.">
        <title>Rice Annotation Project Database (RAP-DB): an integrative and interactive database for rice genomics.</title>
        <authorList>
            <person name="Sakai H."/>
            <person name="Lee S.S."/>
            <person name="Tanaka T."/>
            <person name="Numa H."/>
            <person name="Kim J."/>
            <person name="Kawahara Y."/>
            <person name="Wakimoto H."/>
            <person name="Yang C.C."/>
            <person name="Iwamoto M."/>
            <person name="Abe T."/>
            <person name="Yamada Y."/>
            <person name="Muto A."/>
            <person name="Inokuchi H."/>
            <person name="Ikemura T."/>
            <person name="Matsumoto T."/>
            <person name="Sasaki T."/>
            <person name="Itoh T."/>
        </authorList>
    </citation>
    <scope>NUCLEOTIDE SEQUENCE [LARGE SCALE GENOMIC DNA]</scope>
    <source>
        <strain evidence="4">cv. Nipponbare</strain>
    </source>
</reference>
<evidence type="ECO:0000313" key="3">
    <source>
        <dbReference type="EMBL" id="BAS98039.1"/>
    </source>
</evidence>
<organism evidence="3 4">
    <name type="scientific">Oryza sativa subsp. japonica</name>
    <name type="common">Rice</name>
    <dbReference type="NCBI Taxonomy" id="39947"/>
    <lineage>
        <taxon>Eukaryota</taxon>
        <taxon>Viridiplantae</taxon>
        <taxon>Streptophyta</taxon>
        <taxon>Embryophyta</taxon>
        <taxon>Tracheophyta</taxon>
        <taxon>Spermatophyta</taxon>
        <taxon>Magnoliopsida</taxon>
        <taxon>Liliopsida</taxon>
        <taxon>Poales</taxon>
        <taxon>Poaceae</taxon>
        <taxon>BOP clade</taxon>
        <taxon>Oryzoideae</taxon>
        <taxon>Oryzeae</taxon>
        <taxon>Oryzinae</taxon>
        <taxon>Oryza</taxon>
        <taxon>Oryza sativa</taxon>
    </lineage>
</organism>
<dbReference type="GO" id="GO:0005737">
    <property type="term" value="C:cytoplasm"/>
    <property type="evidence" value="ECO:0000318"/>
    <property type="project" value="GO_Central"/>
</dbReference>
<dbReference type="PaxDb" id="39947-A0A0P0WX75"/>
<dbReference type="OMA" id="WEEEMEY"/>
<comment type="subcellular location">
    <subcellularLocation>
        <location evidence="1">Nucleus</location>
    </subcellularLocation>
</comment>
<dbReference type="EMBL" id="AP014962">
    <property type="protein sequence ID" value="BAS98039.1"/>
    <property type="molecule type" value="Genomic_DNA"/>
</dbReference>
<evidence type="ECO:0000256" key="1">
    <source>
        <dbReference type="ARBA" id="ARBA00004123"/>
    </source>
</evidence>
<dbReference type="STRING" id="39947.A0A0P0WX75"/>
<dbReference type="InParanoid" id="A0A0P0WX75"/>
<gene>
    <name evidence="3" type="ordered locus">Os06g0526466</name>
    <name evidence="3" type="ORF">OSNPB_060526466</name>
</gene>
<reference evidence="4" key="1">
    <citation type="journal article" date="2005" name="Nature">
        <title>The map-based sequence of the rice genome.</title>
        <authorList>
            <consortium name="International rice genome sequencing project (IRGSP)"/>
            <person name="Matsumoto T."/>
            <person name="Wu J."/>
            <person name="Kanamori H."/>
            <person name="Katayose Y."/>
            <person name="Fujisawa M."/>
            <person name="Namiki N."/>
            <person name="Mizuno H."/>
            <person name="Yamamoto K."/>
            <person name="Antonio B.A."/>
            <person name="Baba T."/>
            <person name="Sakata K."/>
            <person name="Nagamura Y."/>
            <person name="Aoki H."/>
            <person name="Arikawa K."/>
            <person name="Arita K."/>
            <person name="Bito T."/>
            <person name="Chiden Y."/>
            <person name="Fujitsuka N."/>
            <person name="Fukunaka R."/>
            <person name="Hamada M."/>
            <person name="Harada C."/>
            <person name="Hayashi A."/>
            <person name="Hijishita S."/>
            <person name="Honda M."/>
            <person name="Hosokawa S."/>
            <person name="Ichikawa Y."/>
            <person name="Idonuma A."/>
            <person name="Iijima M."/>
            <person name="Ikeda M."/>
            <person name="Ikeno M."/>
            <person name="Ito K."/>
            <person name="Ito S."/>
            <person name="Ito T."/>
            <person name="Ito Y."/>
            <person name="Ito Y."/>
            <person name="Iwabuchi A."/>
            <person name="Kamiya K."/>
            <person name="Karasawa W."/>
            <person name="Kurita K."/>
            <person name="Katagiri S."/>
            <person name="Kikuta A."/>
            <person name="Kobayashi H."/>
            <person name="Kobayashi N."/>
            <person name="Machita K."/>
            <person name="Maehara T."/>
            <person name="Masukawa M."/>
            <person name="Mizubayashi T."/>
            <person name="Mukai Y."/>
            <person name="Nagasaki H."/>
            <person name="Nagata Y."/>
            <person name="Naito S."/>
            <person name="Nakashima M."/>
            <person name="Nakama Y."/>
            <person name="Nakamichi Y."/>
            <person name="Nakamura M."/>
            <person name="Meguro A."/>
            <person name="Negishi M."/>
            <person name="Ohta I."/>
            <person name="Ohta T."/>
            <person name="Okamoto M."/>
            <person name="Ono N."/>
            <person name="Saji S."/>
            <person name="Sakaguchi M."/>
            <person name="Sakai K."/>
            <person name="Shibata M."/>
            <person name="Shimokawa T."/>
            <person name="Song J."/>
            <person name="Takazaki Y."/>
            <person name="Terasawa K."/>
            <person name="Tsugane M."/>
            <person name="Tsuji K."/>
            <person name="Ueda S."/>
            <person name="Waki K."/>
            <person name="Yamagata H."/>
            <person name="Yamamoto M."/>
            <person name="Yamamoto S."/>
            <person name="Yamane H."/>
            <person name="Yoshiki S."/>
            <person name="Yoshihara R."/>
            <person name="Yukawa K."/>
            <person name="Zhong H."/>
            <person name="Yano M."/>
            <person name="Yuan Q."/>
            <person name="Ouyang S."/>
            <person name="Liu J."/>
            <person name="Jones K.M."/>
            <person name="Gansberger K."/>
            <person name="Moffat K."/>
            <person name="Hill J."/>
            <person name="Bera J."/>
            <person name="Fadrosh D."/>
            <person name="Jin S."/>
            <person name="Johri S."/>
            <person name="Kim M."/>
            <person name="Overton L."/>
            <person name="Reardon M."/>
            <person name="Tsitrin T."/>
            <person name="Vuong H."/>
            <person name="Weaver B."/>
            <person name="Ciecko A."/>
            <person name="Tallon L."/>
            <person name="Jackson J."/>
            <person name="Pai G."/>
            <person name="Aken S.V."/>
            <person name="Utterback T."/>
            <person name="Reidmuller S."/>
            <person name="Feldblyum T."/>
            <person name="Hsiao J."/>
            <person name="Zismann V."/>
            <person name="Iobst S."/>
            <person name="de Vazeille A.R."/>
            <person name="Buell C.R."/>
            <person name="Ying K."/>
            <person name="Li Y."/>
            <person name="Lu T."/>
            <person name="Huang Y."/>
            <person name="Zhao Q."/>
            <person name="Feng Q."/>
            <person name="Zhang L."/>
            <person name="Zhu J."/>
            <person name="Weng Q."/>
            <person name="Mu J."/>
            <person name="Lu Y."/>
            <person name="Fan D."/>
            <person name="Liu Y."/>
            <person name="Guan J."/>
            <person name="Zhang Y."/>
            <person name="Yu S."/>
            <person name="Liu X."/>
            <person name="Zhang Y."/>
            <person name="Hong G."/>
            <person name="Han B."/>
            <person name="Choisne N."/>
            <person name="Demange N."/>
            <person name="Orjeda G."/>
            <person name="Samain S."/>
            <person name="Cattolico L."/>
            <person name="Pelletier E."/>
            <person name="Couloux A."/>
            <person name="Segurens B."/>
            <person name="Wincker P."/>
            <person name="D'Hont A."/>
            <person name="Scarpelli C."/>
            <person name="Weissenbach J."/>
            <person name="Salanoubat M."/>
            <person name="Quetier F."/>
            <person name="Yu Y."/>
            <person name="Kim H.R."/>
            <person name="Rambo T."/>
            <person name="Currie J."/>
            <person name="Collura K."/>
            <person name="Luo M."/>
            <person name="Yang T."/>
            <person name="Ammiraju J.S.S."/>
            <person name="Engler F."/>
            <person name="Soderlund C."/>
            <person name="Wing R.A."/>
            <person name="Palmer L.E."/>
            <person name="de la Bastide M."/>
            <person name="Spiegel L."/>
            <person name="Nascimento L."/>
            <person name="Zutavern T."/>
            <person name="O'Shaughnessy A."/>
            <person name="Dike S."/>
            <person name="Dedhia N."/>
            <person name="Preston R."/>
            <person name="Balija V."/>
            <person name="McCombie W.R."/>
            <person name="Chow T."/>
            <person name="Chen H."/>
            <person name="Chung M."/>
            <person name="Chen C."/>
            <person name="Shaw J."/>
            <person name="Wu H."/>
            <person name="Hsiao K."/>
            <person name="Chao Y."/>
            <person name="Chu M."/>
            <person name="Cheng C."/>
            <person name="Hour A."/>
            <person name="Lee P."/>
            <person name="Lin S."/>
            <person name="Lin Y."/>
            <person name="Liou J."/>
            <person name="Liu S."/>
            <person name="Hsing Y."/>
            <person name="Raghuvanshi S."/>
            <person name="Mohanty A."/>
            <person name="Bharti A.K."/>
            <person name="Gaur A."/>
            <person name="Gupta V."/>
            <person name="Kumar D."/>
            <person name="Ravi V."/>
            <person name="Vij S."/>
            <person name="Kapur A."/>
            <person name="Khurana P."/>
            <person name="Khurana P."/>
            <person name="Khurana J.P."/>
            <person name="Tyagi A.K."/>
            <person name="Gaikwad K."/>
            <person name="Singh A."/>
            <person name="Dalal V."/>
            <person name="Srivastava S."/>
            <person name="Dixit A."/>
            <person name="Pal A.K."/>
            <person name="Ghazi I.A."/>
            <person name="Yadav M."/>
            <person name="Pandit A."/>
            <person name="Bhargava A."/>
            <person name="Sureshbabu K."/>
            <person name="Batra K."/>
            <person name="Sharma T.R."/>
            <person name="Mohapatra T."/>
            <person name="Singh N.K."/>
            <person name="Messing J."/>
            <person name="Nelson A.B."/>
            <person name="Fuks G."/>
            <person name="Kavchok S."/>
            <person name="Keizer G."/>
            <person name="Linton E."/>
            <person name="Llaca V."/>
            <person name="Song R."/>
            <person name="Tanyolac B."/>
            <person name="Young S."/>
            <person name="Ho-Il K."/>
            <person name="Hahn J.H."/>
            <person name="Sangsakoo G."/>
            <person name="Vanavichit A."/>
            <person name="de Mattos Luiz.A.T."/>
            <person name="Zimmer P.D."/>
            <person name="Malone G."/>
            <person name="Dellagostin O."/>
            <person name="de Oliveira A.C."/>
            <person name="Bevan M."/>
            <person name="Bancroft I."/>
            <person name="Minx P."/>
            <person name="Cordum H."/>
            <person name="Wilson R."/>
            <person name="Cheng Z."/>
            <person name="Jin W."/>
            <person name="Jiang J."/>
            <person name="Leong S.A."/>
            <person name="Iwama H."/>
            <person name="Gojobori T."/>
            <person name="Itoh T."/>
            <person name="Niimura Y."/>
            <person name="Fujii Y."/>
            <person name="Habara T."/>
            <person name="Sakai H."/>
            <person name="Sato Y."/>
            <person name="Wilson G."/>
            <person name="Kumar K."/>
            <person name="McCouch S."/>
            <person name="Juretic N."/>
            <person name="Hoen D."/>
            <person name="Wright S."/>
            <person name="Bruskiewich R."/>
            <person name="Bureau T."/>
            <person name="Miyao A."/>
            <person name="Hirochika H."/>
            <person name="Nishikawa T."/>
            <person name="Kadowaki K."/>
            <person name="Sugiura M."/>
            <person name="Burr B."/>
            <person name="Sasaki T."/>
        </authorList>
    </citation>
    <scope>NUCLEOTIDE SEQUENCE [LARGE SCALE GENOMIC DNA]</scope>
    <source>
        <strain evidence="4">cv. Nipponbare</strain>
    </source>
</reference>
<dbReference type="Gene3D" id="3.30.530.20">
    <property type="match status" value="1"/>
</dbReference>
<accession>A0A0P0WX75</accession>
<dbReference type="InterPro" id="IPR023393">
    <property type="entry name" value="START-like_dom_sf"/>
</dbReference>
<dbReference type="SMR" id="A0A0P0WX75"/>
<dbReference type="Proteomes" id="UP000059680">
    <property type="component" value="Chromosome 6"/>
</dbReference>
<dbReference type="GO" id="GO:0009738">
    <property type="term" value="P:abscisic acid-activated signaling pathway"/>
    <property type="evidence" value="ECO:0000318"/>
    <property type="project" value="GO_Central"/>
</dbReference>
<dbReference type="AlphaFoldDB" id="A0A0P0WX75"/>
<evidence type="ECO:0000256" key="2">
    <source>
        <dbReference type="ARBA" id="ARBA00023242"/>
    </source>
</evidence>
<keyword evidence="4" id="KW-1185">Reference proteome</keyword>
<proteinExistence type="predicted"/>
<dbReference type="GO" id="GO:0038023">
    <property type="term" value="F:signaling receptor activity"/>
    <property type="evidence" value="ECO:0000318"/>
    <property type="project" value="GO_Central"/>
</dbReference>
<name>A0A0P0WX75_ORYSJ</name>
<dbReference type="GO" id="GO:0004864">
    <property type="term" value="F:protein phosphatase inhibitor activity"/>
    <property type="evidence" value="ECO:0000318"/>
    <property type="project" value="GO_Central"/>
</dbReference>
<protein>
    <submittedName>
        <fullName evidence="3">Os06g0526466 protein</fullName>
    </submittedName>
</protein>
<keyword evidence="2" id="KW-0539">Nucleus</keyword>
<dbReference type="Gramene" id="Os06t0526466-00">
    <property type="protein sequence ID" value="Os06t0526466-00"/>
    <property type="gene ID" value="Os06g0526466"/>
</dbReference>
<sequence length="138" mass="15424">MNGCTGGAGGVAAGRLPAVSLQQAQWKLVDERCELREEEMEYVRWFHRYELVATGATPSLPNTSGCPSKLDLWDSDTVTTKTIDYSSTLIIHLEVIDGQLVTLVIESFVVDILEGNTKDEISYFIENLLKFNLRTLRV</sequence>
<dbReference type="GO" id="GO:0010427">
    <property type="term" value="F:abscisic acid binding"/>
    <property type="evidence" value="ECO:0000318"/>
    <property type="project" value="GO_Central"/>
</dbReference>